<reference evidence="2" key="1">
    <citation type="journal article" date="2019" name="Int. J. Syst. Evol. Microbiol.">
        <title>The Global Catalogue of Microorganisms (GCM) 10K type strain sequencing project: providing services to taxonomists for standard genome sequencing and annotation.</title>
        <authorList>
            <consortium name="The Broad Institute Genomics Platform"/>
            <consortium name="The Broad Institute Genome Sequencing Center for Infectious Disease"/>
            <person name="Wu L."/>
            <person name="Ma J."/>
        </authorList>
    </citation>
    <scope>NUCLEOTIDE SEQUENCE [LARGE SCALE GENOMIC DNA]</scope>
    <source>
        <strain evidence="2">CGMCC 1.18437</strain>
    </source>
</reference>
<dbReference type="Proteomes" id="UP000619376">
    <property type="component" value="Unassembled WGS sequence"/>
</dbReference>
<proteinExistence type="predicted"/>
<sequence length="45" mass="5010">MEDITPFVIEQRRLAAFPERLLLPAERVYPVSDAAVARRIGLTAG</sequence>
<dbReference type="EMBL" id="BNAJ01000003">
    <property type="protein sequence ID" value="GHF40624.1"/>
    <property type="molecule type" value="Genomic_DNA"/>
</dbReference>
<name>A0ABQ3JR33_9DEIO</name>
<evidence type="ECO:0000313" key="1">
    <source>
        <dbReference type="EMBL" id="GHF40624.1"/>
    </source>
</evidence>
<organism evidence="1 2">
    <name type="scientific">Deinococcus metalli</name>
    <dbReference type="NCBI Taxonomy" id="1141878"/>
    <lineage>
        <taxon>Bacteria</taxon>
        <taxon>Thermotogati</taxon>
        <taxon>Deinococcota</taxon>
        <taxon>Deinococci</taxon>
        <taxon>Deinococcales</taxon>
        <taxon>Deinococcaceae</taxon>
        <taxon>Deinococcus</taxon>
    </lineage>
</organism>
<accession>A0ABQ3JR33</accession>
<gene>
    <name evidence="1" type="ORF">GCM10017781_16590</name>
</gene>
<evidence type="ECO:0000313" key="2">
    <source>
        <dbReference type="Proteomes" id="UP000619376"/>
    </source>
</evidence>
<keyword evidence="2" id="KW-1185">Reference proteome</keyword>
<protein>
    <submittedName>
        <fullName evidence="1">Uncharacterized protein</fullName>
    </submittedName>
</protein>
<comment type="caution">
    <text evidence="1">The sequence shown here is derived from an EMBL/GenBank/DDBJ whole genome shotgun (WGS) entry which is preliminary data.</text>
</comment>